<proteinExistence type="predicted"/>
<evidence type="ECO:0000313" key="2">
    <source>
        <dbReference type="Proteomes" id="UP000827872"/>
    </source>
</evidence>
<accession>A0ACB8G976</accession>
<protein>
    <submittedName>
        <fullName evidence="1">Sodium/calcium exchanger 1</fullName>
    </submittedName>
</protein>
<evidence type="ECO:0000313" key="1">
    <source>
        <dbReference type="EMBL" id="KAH8016325.1"/>
    </source>
</evidence>
<dbReference type="Proteomes" id="UP000827872">
    <property type="component" value="Linkage Group LG01"/>
</dbReference>
<organism evidence="1 2">
    <name type="scientific">Sphaerodactylus townsendi</name>
    <dbReference type="NCBI Taxonomy" id="933632"/>
    <lineage>
        <taxon>Eukaryota</taxon>
        <taxon>Metazoa</taxon>
        <taxon>Chordata</taxon>
        <taxon>Craniata</taxon>
        <taxon>Vertebrata</taxon>
        <taxon>Euteleostomi</taxon>
        <taxon>Lepidosauria</taxon>
        <taxon>Squamata</taxon>
        <taxon>Bifurcata</taxon>
        <taxon>Gekkota</taxon>
        <taxon>Sphaerodactylidae</taxon>
        <taxon>Sphaerodactylus</taxon>
    </lineage>
</organism>
<name>A0ACB8G976_9SAUR</name>
<comment type="caution">
    <text evidence="1">The sequence shown here is derived from an EMBL/GenBank/DDBJ whole genome shotgun (WGS) entry which is preliminary data.</text>
</comment>
<gene>
    <name evidence="1" type="primary">SLC8A1_2</name>
    <name evidence="1" type="ORF">K3G42_016448</name>
</gene>
<sequence>MLAHDPAFMAGFSSVTAVCSPFTITTGHIWIQIANPQFYLTEAGCRNGGDKILCASFAEENDEKQPLTSKEEEERRIAEMGRPILGEHTKLEVIIEESYEFKNTVDKLIKKTNLALVVGTNSWREQFIEAITVSAVKNRNTHLTKFHDPFNHHFFLQSAILEAANERRN</sequence>
<dbReference type="EMBL" id="CM037614">
    <property type="protein sequence ID" value="KAH8016325.1"/>
    <property type="molecule type" value="Genomic_DNA"/>
</dbReference>
<reference evidence="1" key="1">
    <citation type="submission" date="2021-08" db="EMBL/GenBank/DDBJ databases">
        <title>The first chromosome-level gecko genome reveals the dynamic sex chromosomes of Neotropical dwarf geckos (Sphaerodactylidae: Sphaerodactylus).</title>
        <authorList>
            <person name="Pinto B.J."/>
            <person name="Keating S.E."/>
            <person name="Gamble T."/>
        </authorList>
    </citation>
    <scope>NUCLEOTIDE SEQUENCE</scope>
    <source>
        <strain evidence="1">TG3544</strain>
    </source>
</reference>
<keyword evidence="2" id="KW-1185">Reference proteome</keyword>